<evidence type="ECO:0000313" key="2">
    <source>
        <dbReference type="EMBL" id="TCT06774.1"/>
    </source>
</evidence>
<name>A0A4R3M108_9HYPH</name>
<reference evidence="2 3" key="1">
    <citation type="submission" date="2019-03" db="EMBL/GenBank/DDBJ databases">
        <title>Genomic Encyclopedia of Type Strains, Phase IV (KMG-IV): sequencing the most valuable type-strain genomes for metagenomic binning, comparative biology and taxonomic classification.</title>
        <authorList>
            <person name="Goeker M."/>
        </authorList>
    </citation>
    <scope>NUCLEOTIDE SEQUENCE [LARGE SCALE GENOMIC DNA]</scope>
    <source>
        <strain evidence="2 3">DSM 9035</strain>
    </source>
</reference>
<gene>
    <name evidence="2" type="ORF">EDC64_102254</name>
</gene>
<feature type="chain" id="PRO_5020188817" evidence="1">
    <location>
        <begin position="29"/>
        <end position="340"/>
    </location>
</feature>
<proteinExistence type="predicted"/>
<dbReference type="EMBL" id="SMAI01000002">
    <property type="protein sequence ID" value="TCT06774.1"/>
    <property type="molecule type" value="Genomic_DNA"/>
</dbReference>
<evidence type="ECO:0000256" key="1">
    <source>
        <dbReference type="SAM" id="SignalP"/>
    </source>
</evidence>
<accession>A0A4R3M108</accession>
<dbReference type="PANTHER" id="PTHR30024:SF2">
    <property type="entry name" value="ABC TRANSPORTER SUBSTRATE-BINDING PROTEIN"/>
    <property type="match status" value="1"/>
</dbReference>
<dbReference type="Proteomes" id="UP000294664">
    <property type="component" value="Unassembled WGS sequence"/>
</dbReference>
<organism evidence="2 3">
    <name type="scientific">Aquabacter spiritensis</name>
    <dbReference type="NCBI Taxonomy" id="933073"/>
    <lineage>
        <taxon>Bacteria</taxon>
        <taxon>Pseudomonadati</taxon>
        <taxon>Pseudomonadota</taxon>
        <taxon>Alphaproteobacteria</taxon>
        <taxon>Hyphomicrobiales</taxon>
        <taxon>Xanthobacteraceae</taxon>
        <taxon>Aquabacter</taxon>
    </lineage>
</organism>
<evidence type="ECO:0000313" key="3">
    <source>
        <dbReference type="Proteomes" id="UP000294664"/>
    </source>
</evidence>
<keyword evidence="3" id="KW-1185">Reference proteome</keyword>
<sequence length="340" mass="36897">MFRIAQRLGGALLVSAACFAPMASPAFAETSEIRIVKQYGLAFLPLMVMEREKLFEKRAAALGIDTKPVYMTLGNNTAANEALISGSVNVITNGPPGFLTVWSRTKGTPSEVKGIASLLSQSSWLNTRNPDVKTIKDFTEKDRIALSAVKISIPAIILQMAAAKEWGQSEYKKLDPLTVSLPHPDGMSALLSGKTEITAHFTSPPFQNIEVKTPGVHTVLTSEEVMGGPSTWSILFSTVKFKEENPKTMQAFVEGLADAQALINADKSKAADIYLSFAKEGGAKKEDIVALLSDPGTNYTMTPQKIMKYAEFLKTVGSLKVIPATWNEPFFEYVQTLPGD</sequence>
<dbReference type="PROSITE" id="PS51257">
    <property type="entry name" value="PROKAR_LIPOPROTEIN"/>
    <property type="match status" value="1"/>
</dbReference>
<dbReference type="Gene3D" id="3.40.190.10">
    <property type="entry name" value="Periplasmic binding protein-like II"/>
    <property type="match status" value="2"/>
</dbReference>
<dbReference type="RefSeq" id="WP_132030249.1">
    <property type="nucleotide sequence ID" value="NZ_SMAI01000002.1"/>
</dbReference>
<feature type="signal peptide" evidence="1">
    <location>
        <begin position="1"/>
        <end position="28"/>
    </location>
</feature>
<comment type="caution">
    <text evidence="2">The sequence shown here is derived from an EMBL/GenBank/DDBJ whole genome shotgun (WGS) entry which is preliminary data.</text>
</comment>
<dbReference type="SUPFAM" id="SSF53850">
    <property type="entry name" value="Periplasmic binding protein-like II"/>
    <property type="match status" value="1"/>
</dbReference>
<dbReference type="AlphaFoldDB" id="A0A4R3M108"/>
<protein>
    <submittedName>
        <fullName evidence="2">NitT/TauT family transport system substrate-binding protein</fullName>
    </submittedName>
</protein>
<dbReference type="PANTHER" id="PTHR30024">
    <property type="entry name" value="ALIPHATIC SULFONATES-BINDING PROTEIN-RELATED"/>
    <property type="match status" value="1"/>
</dbReference>
<keyword evidence="1" id="KW-0732">Signal</keyword>
<dbReference type="OrthoDB" id="6788250at2"/>